<keyword evidence="9" id="KW-1185">Reference proteome</keyword>
<keyword evidence="5" id="KW-0804">Transcription</keyword>
<dbReference type="InterPro" id="IPR011006">
    <property type="entry name" value="CheY-like_superfamily"/>
</dbReference>
<dbReference type="InterPro" id="IPR001789">
    <property type="entry name" value="Sig_transdc_resp-reg_receiver"/>
</dbReference>
<dbReference type="GO" id="GO:0006355">
    <property type="term" value="P:regulation of DNA-templated transcription"/>
    <property type="evidence" value="ECO:0007669"/>
    <property type="project" value="TreeGrafter"/>
</dbReference>
<evidence type="ECO:0000256" key="4">
    <source>
        <dbReference type="ARBA" id="ARBA00023125"/>
    </source>
</evidence>
<evidence type="ECO:0000259" key="7">
    <source>
        <dbReference type="PROSITE" id="PS50110"/>
    </source>
</evidence>
<feature type="domain" description="Response regulatory" evidence="7">
    <location>
        <begin position="46"/>
        <end position="160"/>
    </location>
</feature>
<dbReference type="GO" id="GO:0032993">
    <property type="term" value="C:protein-DNA complex"/>
    <property type="evidence" value="ECO:0007669"/>
    <property type="project" value="TreeGrafter"/>
</dbReference>
<dbReference type="SMART" id="SM00448">
    <property type="entry name" value="REC"/>
    <property type="match status" value="1"/>
</dbReference>
<evidence type="ECO:0000313" key="8">
    <source>
        <dbReference type="EMBL" id="KAA6430158.1"/>
    </source>
</evidence>
<keyword evidence="1 6" id="KW-0597">Phosphoprotein</keyword>
<dbReference type="FunFam" id="3.40.50.2300:FF:000001">
    <property type="entry name" value="DNA-binding response regulator PhoB"/>
    <property type="match status" value="1"/>
</dbReference>
<dbReference type="Gene3D" id="3.40.50.2300">
    <property type="match status" value="1"/>
</dbReference>
<dbReference type="GO" id="GO:0000976">
    <property type="term" value="F:transcription cis-regulatory region binding"/>
    <property type="evidence" value="ECO:0007669"/>
    <property type="project" value="TreeGrafter"/>
</dbReference>
<name>A0A5M8Q4Z3_9MICO</name>
<dbReference type="GO" id="GO:0005829">
    <property type="term" value="C:cytosol"/>
    <property type="evidence" value="ECO:0007669"/>
    <property type="project" value="TreeGrafter"/>
</dbReference>
<keyword evidence="4" id="KW-0238">DNA-binding</keyword>
<gene>
    <name evidence="8" type="ORF">FQ330_13110</name>
</gene>
<dbReference type="PANTHER" id="PTHR48111">
    <property type="entry name" value="REGULATOR OF RPOS"/>
    <property type="match status" value="1"/>
</dbReference>
<reference evidence="8 9" key="1">
    <citation type="submission" date="2019-08" db="EMBL/GenBank/DDBJ databases">
        <title>Agrococcus lahaulensis sp. nov., isolated from a cold desert of the Indian Himalayas.</title>
        <authorList>
            <person name="Qu J.H."/>
        </authorList>
    </citation>
    <scope>NUCLEOTIDE SEQUENCE [LARGE SCALE GENOMIC DNA]</scope>
    <source>
        <strain evidence="8 9">NS18</strain>
    </source>
</reference>
<dbReference type="GO" id="GO:0000156">
    <property type="term" value="F:phosphorelay response regulator activity"/>
    <property type="evidence" value="ECO:0007669"/>
    <property type="project" value="TreeGrafter"/>
</dbReference>
<evidence type="ECO:0000256" key="5">
    <source>
        <dbReference type="ARBA" id="ARBA00023163"/>
    </source>
</evidence>
<keyword evidence="3" id="KW-0805">Transcription regulation</keyword>
<evidence type="ECO:0000256" key="2">
    <source>
        <dbReference type="ARBA" id="ARBA00023012"/>
    </source>
</evidence>
<protein>
    <submittedName>
        <fullName evidence="8">Response regulator</fullName>
    </submittedName>
</protein>
<dbReference type="AlphaFoldDB" id="A0A5M8Q4Z3"/>
<dbReference type="Pfam" id="PF00072">
    <property type="entry name" value="Response_reg"/>
    <property type="match status" value="1"/>
</dbReference>
<evidence type="ECO:0000313" key="9">
    <source>
        <dbReference type="Proteomes" id="UP000323221"/>
    </source>
</evidence>
<feature type="modified residue" description="4-aspartylphosphate" evidence="6">
    <location>
        <position position="95"/>
    </location>
</feature>
<comment type="caution">
    <text evidence="8">The sequence shown here is derived from an EMBL/GenBank/DDBJ whole genome shotgun (WGS) entry which is preliminary data.</text>
</comment>
<dbReference type="InterPro" id="IPR039420">
    <property type="entry name" value="WalR-like"/>
</dbReference>
<organism evidence="8 9">
    <name type="scientific">Agrococcus sediminis</name>
    <dbReference type="NCBI Taxonomy" id="2599924"/>
    <lineage>
        <taxon>Bacteria</taxon>
        <taxon>Bacillati</taxon>
        <taxon>Actinomycetota</taxon>
        <taxon>Actinomycetes</taxon>
        <taxon>Micrococcales</taxon>
        <taxon>Microbacteriaceae</taxon>
        <taxon>Agrococcus</taxon>
    </lineage>
</organism>
<accession>A0A5M8Q4Z3</accession>
<dbReference type="PANTHER" id="PTHR48111:SF1">
    <property type="entry name" value="TWO-COMPONENT RESPONSE REGULATOR ORR33"/>
    <property type="match status" value="1"/>
</dbReference>
<sequence length="161" mass="17214">MSRVVAFRFRVGLSHGSQTRHVGARHAPKQSCAADAPRWSGAVSGRILVVDDDRDIRDLVAIKLESAGHEIVTREDGSQALEAAVEGGWDVIVLDVMMPGMSGIDVLRALRDRGDETPVILLTARGQEKDIEAGFAAGADQYVTKPFSPRALLARVTAAIG</sequence>
<evidence type="ECO:0000256" key="3">
    <source>
        <dbReference type="ARBA" id="ARBA00023015"/>
    </source>
</evidence>
<evidence type="ECO:0000256" key="1">
    <source>
        <dbReference type="ARBA" id="ARBA00022553"/>
    </source>
</evidence>
<dbReference type="Proteomes" id="UP000323221">
    <property type="component" value="Unassembled WGS sequence"/>
</dbReference>
<dbReference type="CDD" id="cd17574">
    <property type="entry name" value="REC_OmpR"/>
    <property type="match status" value="1"/>
</dbReference>
<dbReference type="OrthoDB" id="3197131at2"/>
<dbReference type="SUPFAM" id="SSF52172">
    <property type="entry name" value="CheY-like"/>
    <property type="match status" value="1"/>
</dbReference>
<keyword evidence="2" id="KW-0902">Two-component regulatory system</keyword>
<dbReference type="EMBL" id="VOIR01000019">
    <property type="protein sequence ID" value="KAA6430158.1"/>
    <property type="molecule type" value="Genomic_DNA"/>
</dbReference>
<proteinExistence type="predicted"/>
<evidence type="ECO:0000256" key="6">
    <source>
        <dbReference type="PROSITE-ProRule" id="PRU00169"/>
    </source>
</evidence>
<dbReference type="PROSITE" id="PS50110">
    <property type="entry name" value="RESPONSE_REGULATORY"/>
    <property type="match status" value="1"/>
</dbReference>